<dbReference type="GO" id="GO:0005656">
    <property type="term" value="C:nuclear pre-replicative complex"/>
    <property type="evidence" value="ECO:0007669"/>
    <property type="project" value="UniProtKB-ARBA"/>
</dbReference>
<keyword evidence="5" id="KW-0235">DNA replication</keyword>
<evidence type="ECO:0000313" key="20">
    <source>
        <dbReference type="EMBL" id="KAJ3254301.1"/>
    </source>
</evidence>
<comment type="caution">
    <text evidence="20">The sequence shown here is derived from an EMBL/GenBank/DDBJ whole genome shotgun (WGS) entry which is preliminary data.</text>
</comment>
<dbReference type="PROSITE" id="PS50051">
    <property type="entry name" value="MCM_2"/>
    <property type="match status" value="1"/>
</dbReference>
<feature type="compositionally biased region" description="Acidic residues" evidence="17">
    <location>
        <begin position="27"/>
        <end position="37"/>
    </location>
</feature>
<evidence type="ECO:0000313" key="21">
    <source>
        <dbReference type="Proteomes" id="UP001210925"/>
    </source>
</evidence>
<dbReference type="InterPro" id="IPR027925">
    <property type="entry name" value="MCM_N"/>
</dbReference>
<keyword evidence="14" id="KW-0539">Nucleus</keyword>
<keyword evidence="11" id="KW-0862">Zinc</keyword>
<dbReference type="PROSITE" id="PS00847">
    <property type="entry name" value="MCM_1"/>
    <property type="match status" value="1"/>
</dbReference>
<dbReference type="FunFam" id="2.20.28.10:FF:000002">
    <property type="entry name" value="DNA helicase"/>
    <property type="match status" value="1"/>
</dbReference>
<dbReference type="Pfam" id="PF17207">
    <property type="entry name" value="MCM_OB"/>
    <property type="match status" value="1"/>
</dbReference>
<evidence type="ECO:0000259" key="19">
    <source>
        <dbReference type="PROSITE" id="PS50051"/>
    </source>
</evidence>
<evidence type="ECO:0000256" key="9">
    <source>
        <dbReference type="ARBA" id="ARBA00022801"/>
    </source>
</evidence>
<keyword evidence="12" id="KW-0067">ATP-binding</keyword>
<dbReference type="InterPro" id="IPR001208">
    <property type="entry name" value="MCM_dom"/>
</dbReference>
<dbReference type="SUPFAM" id="SSF50249">
    <property type="entry name" value="Nucleic acid-binding proteins"/>
    <property type="match status" value="1"/>
</dbReference>
<keyword evidence="6" id="KW-0479">Metal-binding</keyword>
<name>A0AAD5UGN5_9FUNG</name>
<evidence type="ECO:0000256" key="18">
    <source>
        <dbReference type="SAM" id="Phobius"/>
    </source>
</evidence>
<dbReference type="CDD" id="cd17753">
    <property type="entry name" value="MCM2"/>
    <property type="match status" value="1"/>
</dbReference>
<evidence type="ECO:0000256" key="13">
    <source>
        <dbReference type="ARBA" id="ARBA00023125"/>
    </source>
</evidence>
<dbReference type="PANTHER" id="PTHR11630">
    <property type="entry name" value="DNA REPLICATION LICENSING FACTOR MCM FAMILY MEMBER"/>
    <property type="match status" value="1"/>
</dbReference>
<dbReference type="GO" id="GO:0043596">
    <property type="term" value="C:nuclear replication fork"/>
    <property type="evidence" value="ECO:0007669"/>
    <property type="project" value="UniProtKB-ARBA"/>
</dbReference>
<dbReference type="Gene3D" id="3.40.50.300">
    <property type="entry name" value="P-loop containing nucleotide triphosphate hydrolases"/>
    <property type="match status" value="1"/>
</dbReference>
<evidence type="ECO:0000256" key="6">
    <source>
        <dbReference type="ARBA" id="ARBA00022723"/>
    </source>
</evidence>
<keyword evidence="18" id="KW-0812">Transmembrane</keyword>
<feature type="transmembrane region" description="Helical" evidence="18">
    <location>
        <begin position="929"/>
        <end position="951"/>
    </location>
</feature>
<dbReference type="Gene3D" id="2.40.50.140">
    <property type="entry name" value="Nucleic acid-binding proteins"/>
    <property type="match status" value="1"/>
</dbReference>
<keyword evidence="18" id="KW-1133">Transmembrane helix</keyword>
<protein>
    <recommendedName>
        <fullName evidence="4">DNA replication licensing factor MCM2</fullName>
        <ecNumber evidence="3">3.6.4.12</ecNumber>
    </recommendedName>
    <alternativeName>
        <fullName evidence="16">DNA replication licensing factor mcm2</fullName>
    </alternativeName>
</protein>
<feature type="compositionally biased region" description="Acidic residues" evidence="17">
    <location>
        <begin position="45"/>
        <end position="71"/>
    </location>
</feature>
<dbReference type="GO" id="GO:0043138">
    <property type="term" value="F:3'-5' DNA helicase activity"/>
    <property type="evidence" value="ECO:0007669"/>
    <property type="project" value="TreeGrafter"/>
</dbReference>
<dbReference type="FunFam" id="3.40.50.300:FF:000138">
    <property type="entry name" value="DNA helicase"/>
    <property type="match status" value="1"/>
</dbReference>
<evidence type="ECO:0000256" key="10">
    <source>
        <dbReference type="ARBA" id="ARBA00022806"/>
    </source>
</evidence>
<dbReference type="InterPro" id="IPR008045">
    <property type="entry name" value="MCM2"/>
</dbReference>
<feature type="region of interest" description="Disordered" evidence="17">
    <location>
        <begin position="1"/>
        <end position="71"/>
    </location>
</feature>
<evidence type="ECO:0000256" key="14">
    <source>
        <dbReference type="ARBA" id="ARBA00023242"/>
    </source>
</evidence>
<keyword evidence="18" id="KW-0472">Membrane</keyword>
<evidence type="ECO:0000256" key="7">
    <source>
        <dbReference type="ARBA" id="ARBA00022741"/>
    </source>
</evidence>
<dbReference type="GO" id="GO:0000727">
    <property type="term" value="P:double-strand break repair via break-induced replication"/>
    <property type="evidence" value="ECO:0007669"/>
    <property type="project" value="TreeGrafter"/>
</dbReference>
<dbReference type="EC" id="3.6.4.12" evidence="3"/>
<feature type="transmembrane region" description="Helical" evidence="18">
    <location>
        <begin position="860"/>
        <end position="881"/>
    </location>
</feature>
<comment type="similarity">
    <text evidence="2">Belongs to the MCM family.</text>
</comment>
<evidence type="ECO:0000256" key="3">
    <source>
        <dbReference type="ARBA" id="ARBA00012551"/>
    </source>
</evidence>
<dbReference type="GO" id="GO:0042555">
    <property type="term" value="C:MCM complex"/>
    <property type="evidence" value="ECO:0007669"/>
    <property type="project" value="InterPro"/>
</dbReference>
<feature type="transmembrane region" description="Helical" evidence="18">
    <location>
        <begin position="893"/>
        <end position="909"/>
    </location>
</feature>
<evidence type="ECO:0000256" key="12">
    <source>
        <dbReference type="ARBA" id="ARBA00022840"/>
    </source>
</evidence>
<dbReference type="InterPro" id="IPR012340">
    <property type="entry name" value="NA-bd_OB-fold"/>
</dbReference>
<organism evidence="20 21">
    <name type="scientific">Boothiomyces macroporosus</name>
    <dbReference type="NCBI Taxonomy" id="261099"/>
    <lineage>
        <taxon>Eukaryota</taxon>
        <taxon>Fungi</taxon>
        <taxon>Fungi incertae sedis</taxon>
        <taxon>Chytridiomycota</taxon>
        <taxon>Chytridiomycota incertae sedis</taxon>
        <taxon>Chytridiomycetes</taxon>
        <taxon>Rhizophydiales</taxon>
        <taxon>Terramycetaceae</taxon>
        <taxon>Boothiomyces</taxon>
    </lineage>
</organism>
<evidence type="ECO:0000256" key="17">
    <source>
        <dbReference type="SAM" id="MobiDB-lite"/>
    </source>
</evidence>
<keyword evidence="8" id="KW-0863">Zinc-finger</keyword>
<evidence type="ECO:0000256" key="15">
    <source>
        <dbReference type="ARBA" id="ARBA00023306"/>
    </source>
</evidence>
<dbReference type="GO" id="GO:0017116">
    <property type="term" value="F:single-stranded DNA helicase activity"/>
    <property type="evidence" value="ECO:0007669"/>
    <property type="project" value="TreeGrafter"/>
</dbReference>
<feature type="domain" description="MCM C-terminal AAA(+) ATPase" evidence="19">
    <location>
        <begin position="439"/>
        <end position="645"/>
    </location>
</feature>
<dbReference type="Pfam" id="PF00493">
    <property type="entry name" value="MCM"/>
    <property type="match status" value="1"/>
</dbReference>
<dbReference type="Gene3D" id="3.30.1640.10">
    <property type="entry name" value="mini-chromosome maintenance (MCM) complex, chain A, domain 1"/>
    <property type="match status" value="1"/>
</dbReference>
<dbReference type="Pfam" id="PF17855">
    <property type="entry name" value="MCM_lid"/>
    <property type="match status" value="1"/>
</dbReference>
<dbReference type="GO" id="GO:0006279">
    <property type="term" value="P:premeiotic DNA replication"/>
    <property type="evidence" value="ECO:0007669"/>
    <property type="project" value="UniProtKB-ARBA"/>
</dbReference>
<dbReference type="PRINTS" id="PR01658">
    <property type="entry name" value="MCMPROTEIN2"/>
</dbReference>
<dbReference type="SMART" id="SM00350">
    <property type="entry name" value="MCM"/>
    <property type="match status" value="1"/>
</dbReference>
<dbReference type="SUPFAM" id="SSF52540">
    <property type="entry name" value="P-loop containing nucleoside triphosphate hydrolases"/>
    <property type="match status" value="1"/>
</dbReference>
<sequence>MSTDRKRDRDSLEPEDPNQAFDQLSEAAEDDRLEDGMFDTQPIPESDDDGEDLFEKEEEDNYELESVDNEEYDPISRDARLVAEHQMRRRDLASGRIAPGLAEDDDFLDEPMPVRRRRRDVYMEDIDVDDDEVAPLDQEGLRDVKGSLSDYVTMEAPSKTIKNEFHRFLTSFVNENGVSVYGERINKMCEAESQSLEVDYAHLCATNATLAFFLINAPAQILPLFDAVAMEVVLAGFENYERIHSEIHVRIANLPAVETLRDLRQIHLNTLVRVTGVVTKRSAVYPQLRLVKYDCVKCGAVIGPFYQDSNREIRAQRCNNCQSKGPFNLNSEETIYRNYQRLTLQESPGSVPAGRLPRNRDVILLWDLVDCARPGDEIELTGVYMNSFDASLNVSNGFPVFKTIFEANHIGKKEDSYSSFRLNEEDQRQIRTLARDPRIRKRLIKSIAPSIYGHEDIKTAIALSMFGGVFKNPQNKHKLRGDINVLLLGDPGTAKSQFLKYVEKTSHRAIYATGQGASAVGLTATVHKDPVTREWTLEGGALVMADKGVCLIDEFDKMNDQDRTSIHEAMEQQSISVSKAGIITTLQARCAVIAAANPLFGKYNPQVTFSQNVELTEPILSRFDILCVVKDIADPLVDEQLARFVINSHMKSHPNYDHEVEETIEEDADVIPQELLKKYIIYARDNIKPTMQSIDVEKLEKLYSELRRESMIGGSIPITVRYLESIIRMSEAFARMHLRDIVRQDDIDHAISVTIKSFISTQKHTVKKSLSKIFEKYMSLEKDDFELLNHIISEIKQEHMRYNYYQNDQMPDQVSFDVEELELRYKAYSILQFFIYFCSNLAFYVRKSSVVKEKFYLDEIVLGICFCLDVASVVPSFMVLLRGDKLTRAELTILLPLVWTVSTALMYISGTEMYASNEANFYSNAYWNLASVIYPIVSIQSCVSAEIANYYQRSAKTNSKGTTVHSTVAKKIDTDAK</sequence>
<dbReference type="InterPro" id="IPR027417">
    <property type="entry name" value="P-loop_NTPase"/>
</dbReference>
<keyword evidence="13" id="KW-0238">DNA-binding</keyword>
<evidence type="ECO:0000256" key="5">
    <source>
        <dbReference type="ARBA" id="ARBA00022705"/>
    </source>
</evidence>
<dbReference type="GO" id="GO:0003697">
    <property type="term" value="F:single-stranded DNA binding"/>
    <property type="evidence" value="ECO:0007669"/>
    <property type="project" value="TreeGrafter"/>
</dbReference>
<dbReference type="EMBL" id="JADGKB010000088">
    <property type="protein sequence ID" value="KAJ3254301.1"/>
    <property type="molecule type" value="Genomic_DNA"/>
</dbReference>
<reference evidence="20" key="1">
    <citation type="submission" date="2020-05" db="EMBL/GenBank/DDBJ databases">
        <title>Phylogenomic resolution of chytrid fungi.</title>
        <authorList>
            <person name="Stajich J.E."/>
            <person name="Amses K."/>
            <person name="Simmons R."/>
            <person name="Seto K."/>
            <person name="Myers J."/>
            <person name="Bonds A."/>
            <person name="Quandt C.A."/>
            <person name="Barry K."/>
            <person name="Liu P."/>
            <person name="Grigoriev I."/>
            <person name="Longcore J.E."/>
            <person name="James T.Y."/>
        </authorList>
    </citation>
    <scope>NUCLEOTIDE SEQUENCE</scope>
    <source>
        <strain evidence="20">PLAUS21</strain>
    </source>
</reference>
<evidence type="ECO:0000256" key="8">
    <source>
        <dbReference type="ARBA" id="ARBA00022771"/>
    </source>
</evidence>
<dbReference type="Proteomes" id="UP001210925">
    <property type="component" value="Unassembled WGS sequence"/>
</dbReference>
<evidence type="ECO:0000256" key="4">
    <source>
        <dbReference type="ARBA" id="ARBA00018925"/>
    </source>
</evidence>
<dbReference type="InterPro" id="IPR018525">
    <property type="entry name" value="MCM_CS"/>
</dbReference>
<evidence type="ECO:0000256" key="11">
    <source>
        <dbReference type="ARBA" id="ARBA00022833"/>
    </source>
</evidence>
<evidence type="ECO:0000256" key="1">
    <source>
        <dbReference type="ARBA" id="ARBA00004123"/>
    </source>
</evidence>
<dbReference type="PRINTS" id="PR01657">
    <property type="entry name" value="MCMFAMILY"/>
</dbReference>
<feature type="compositionally biased region" description="Basic and acidic residues" evidence="17">
    <location>
        <begin position="1"/>
        <end position="12"/>
    </location>
</feature>
<evidence type="ECO:0000256" key="16">
    <source>
        <dbReference type="ARBA" id="ARBA00074927"/>
    </source>
</evidence>
<dbReference type="InterPro" id="IPR041562">
    <property type="entry name" value="MCM_lid"/>
</dbReference>
<dbReference type="Pfam" id="PF14551">
    <property type="entry name" value="MCM_N"/>
    <property type="match status" value="1"/>
</dbReference>
<dbReference type="InterPro" id="IPR033762">
    <property type="entry name" value="MCM_OB"/>
</dbReference>
<keyword evidence="21" id="KW-1185">Reference proteome</keyword>
<dbReference type="GO" id="GO:0016787">
    <property type="term" value="F:hydrolase activity"/>
    <property type="evidence" value="ECO:0007669"/>
    <property type="project" value="UniProtKB-KW"/>
</dbReference>
<dbReference type="GO" id="GO:0005524">
    <property type="term" value="F:ATP binding"/>
    <property type="evidence" value="ECO:0007669"/>
    <property type="project" value="UniProtKB-KW"/>
</dbReference>
<keyword evidence="9" id="KW-0378">Hydrolase</keyword>
<dbReference type="GO" id="GO:0031261">
    <property type="term" value="C:DNA replication preinitiation complex"/>
    <property type="evidence" value="ECO:0007669"/>
    <property type="project" value="UniProtKB-ARBA"/>
</dbReference>
<accession>A0AAD5UGN5</accession>
<gene>
    <name evidence="20" type="primary">MCM2</name>
    <name evidence="20" type="ORF">HK103_007271</name>
</gene>
<evidence type="ECO:0000256" key="2">
    <source>
        <dbReference type="ARBA" id="ARBA00008010"/>
    </source>
</evidence>
<dbReference type="InterPro" id="IPR031327">
    <property type="entry name" value="MCM"/>
</dbReference>
<keyword evidence="15" id="KW-0131">Cell cycle</keyword>
<proteinExistence type="inferred from homology"/>
<dbReference type="GO" id="GO:0008270">
    <property type="term" value="F:zinc ion binding"/>
    <property type="evidence" value="ECO:0007669"/>
    <property type="project" value="UniProtKB-KW"/>
</dbReference>
<dbReference type="Gene3D" id="2.20.28.10">
    <property type="match status" value="1"/>
</dbReference>
<dbReference type="PANTHER" id="PTHR11630:SF44">
    <property type="entry name" value="DNA REPLICATION LICENSING FACTOR MCM2"/>
    <property type="match status" value="1"/>
</dbReference>
<keyword evidence="7" id="KW-0547">Nucleotide-binding</keyword>
<keyword evidence="10 20" id="KW-0347">Helicase</keyword>
<dbReference type="AlphaFoldDB" id="A0AAD5UGN5"/>
<comment type="subcellular location">
    <subcellularLocation>
        <location evidence="1">Nucleus</location>
    </subcellularLocation>
</comment>
<dbReference type="GO" id="GO:1902975">
    <property type="term" value="P:mitotic DNA replication initiation"/>
    <property type="evidence" value="ECO:0007669"/>
    <property type="project" value="TreeGrafter"/>
</dbReference>